<reference evidence="4 5" key="2">
    <citation type="submission" date="2020-07" db="EMBL/GenBank/DDBJ databases">
        <title>Bacterial metabolism rescues the inhibition of intestinal drug absorption by food and drug additives.</title>
        <authorList>
            <person name="Zou L."/>
            <person name="Spanogiannopoulos P."/>
            <person name="Chien H.-C."/>
            <person name="Pieper L.M."/>
            <person name="Cai W."/>
            <person name="Khuri N."/>
            <person name="Pottel J."/>
            <person name="Vora B."/>
            <person name="Ni Z."/>
            <person name="Tsakalozou E."/>
            <person name="Zhang W."/>
            <person name="Shoichet B.K."/>
            <person name="Giacomini K.M."/>
            <person name="Turnbaugh P.J."/>
        </authorList>
    </citation>
    <scope>NUCLEOTIDE SEQUENCE [LARGE SCALE GENOMIC DNA]</scope>
    <source>
        <strain evidence="4 5">F22</strain>
    </source>
</reference>
<evidence type="ECO:0000256" key="1">
    <source>
        <dbReference type="ARBA" id="ARBA00008857"/>
    </source>
</evidence>
<keyword evidence="2" id="KW-0238">DNA-binding</keyword>
<evidence type="ECO:0000313" key="4">
    <source>
        <dbReference type="EMBL" id="NUN87794.1"/>
    </source>
</evidence>
<feature type="domain" description="Integrase SAM-like N-terminal" evidence="3">
    <location>
        <begin position="77"/>
        <end position="118"/>
    </location>
</feature>
<dbReference type="InterPro" id="IPR010998">
    <property type="entry name" value="Integrase_recombinase_N"/>
</dbReference>
<proteinExistence type="inferred from homology"/>
<organism evidence="4 5">
    <name type="scientific">Coprococcus comes</name>
    <dbReference type="NCBI Taxonomy" id="410072"/>
    <lineage>
        <taxon>Bacteria</taxon>
        <taxon>Bacillati</taxon>
        <taxon>Bacillota</taxon>
        <taxon>Clostridia</taxon>
        <taxon>Lachnospirales</taxon>
        <taxon>Lachnospiraceae</taxon>
        <taxon>Coprococcus</taxon>
    </lineage>
</organism>
<accession>A0A849XXR5</accession>
<reference evidence="4 5" key="1">
    <citation type="submission" date="2020-04" db="EMBL/GenBank/DDBJ databases">
        <authorList>
            <person name="Pieper L."/>
        </authorList>
    </citation>
    <scope>NUCLEOTIDE SEQUENCE [LARGE SCALE GENOMIC DNA]</scope>
    <source>
        <strain evidence="4 5">F22</strain>
    </source>
</reference>
<comment type="similarity">
    <text evidence="1">Belongs to the 'phage' integrase family.</text>
</comment>
<evidence type="ECO:0000313" key="5">
    <source>
        <dbReference type="Proteomes" id="UP000554488"/>
    </source>
</evidence>
<evidence type="ECO:0000259" key="3">
    <source>
        <dbReference type="Pfam" id="PF14659"/>
    </source>
</evidence>
<dbReference type="GO" id="GO:0003677">
    <property type="term" value="F:DNA binding"/>
    <property type="evidence" value="ECO:0007669"/>
    <property type="project" value="UniProtKB-KW"/>
</dbReference>
<comment type="caution">
    <text evidence="4">The sequence shown here is derived from an EMBL/GenBank/DDBJ whole genome shotgun (WGS) entry which is preliminary data.</text>
</comment>
<dbReference type="Proteomes" id="UP000554488">
    <property type="component" value="Unassembled WGS sequence"/>
</dbReference>
<name>A0A849XXR5_9FIRM</name>
<dbReference type="AlphaFoldDB" id="A0A849XXR5"/>
<dbReference type="EMBL" id="JABWDC010000085">
    <property type="protein sequence ID" value="NUN87794.1"/>
    <property type="molecule type" value="Genomic_DNA"/>
</dbReference>
<feature type="non-terminal residue" evidence="4">
    <location>
        <position position="119"/>
    </location>
</feature>
<evidence type="ECO:0000256" key="2">
    <source>
        <dbReference type="ARBA" id="ARBA00023125"/>
    </source>
</evidence>
<dbReference type="Gene3D" id="1.10.150.130">
    <property type="match status" value="1"/>
</dbReference>
<dbReference type="InterPro" id="IPR004107">
    <property type="entry name" value="Integrase_SAM-like_N"/>
</dbReference>
<gene>
    <name evidence="4" type="ORF">HUU93_14560</name>
</gene>
<protein>
    <submittedName>
        <fullName evidence="4">Site-specific integrase</fullName>
    </submittedName>
</protein>
<dbReference type="GO" id="GO:0015074">
    <property type="term" value="P:DNA integration"/>
    <property type="evidence" value="ECO:0007669"/>
    <property type="project" value="InterPro"/>
</dbReference>
<dbReference type="Pfam" id="PF14659">
    <property type="entry name" value="Phage_int_SAM_3"/>
    <property type="match status" value="1"/>
</dbReference>
<sequence>MHKTFDFKKYVEYKVYSVTTIKKGYGFRVLLTFVDDSIKTQQHAGFTTKREANAFRDEVIGQLHTGTYIVYGKIRVEEFMIFWLEDIMRPRITDDTYTTYKSAIKNYIVPQIGKMYMST</sequence>